<feature type="compositionally biased region" description="Polar residues" evidence="1">
    <location>
        <begin position="396"/>
        <end position="422"/>
    </location>
</feature>
<feature type="region of interest" description="Disordered" evidence="1">
    <location>
        <begin position="272"/>
        <end position="357"/>
    </location>
</feature>
<organism evidence="3 4">
    <name type="scientific">Monosporascus ibericus</name>
    <dbReference type="NCBI Taxonomy" id="155417"/>
    <lineage>
        <taxon>Eukaryota</taxon>
        <taxon>Fungi</taxon>
        <taxon>Dikarya</taxon>
        <taxon>Ascomycota</taxon>
        <taxon>Pezizomycotina</taxon>
        <taxon>Sordariomycetes</taxon>
        <taxon>Xylariomycetidae</taxon>
        <taxon>Xylariales</taxon>
        <taxon>Xylariales incertae sedis</taxon>
        <taxon>Monosporascus</taxon>
    </lineage>
</organism>
<keyword evidence="4" id="KW-1185">Reference proteome</keyword>
<evidence type="ECO:0000256" key="2">
    <source>
        <dbReference type="SAM" id="Phobius"/>
    </source>
</evidence>
<accession>A0A4Q4TMI5</accession>
<name>A0A4Q4TMI5_9PEZI</name>
<protein>
    <submittedName>
        <fullName evidence="3">Uncharacterized protein</fullName>
    </submittedName>
</protein>
<keyword evidence="2" id="KW-1133">Transmembrane helix</keyword>
<evidence type="ECO:0000256" key="1">
    <source>
        <dbReference type="SAM" id="MobiDB-lite"/>
    </source>
</evidence>
<feature type="compositionally biased region" description="Low complexity" evidence="1">
    <location>
        <begin position="172"/>
        <end position="184"/>
    </location>
</feature>
<keyword evidence="2" id="KW-0812">Transmembrane</keyword>
<feature type="region of interest" description="Disordered" evidence="1">
    <location>
        <begin position="378"/>
        <end position="502"/>
    </location>
</feature>
<dbReference type="AlphaFoldDB" id="A0A4Q4TMI5"/>
<keyword evidence="2" id="KW-0472">Membrane</keyword>
<evidence type="ECO:0000313" key="3">
    <source>
        <dbReference type="EMBL" id="RYP07047.1"/>
    </source>
</evidence>
<dbReference type="Proteomes" id="UP000293360">
    <property type="component" value="Unassembled WGS sequence"/>
</dbReference>
<reference evidence="3 4" key="1">
    <citation type="submission" date="2018-06" db="EMBL/GenBank/DDBJ databases">
        <title>Complete Genomes of Monosporascus.</title>
        <authorList>
            <person name="Robinson A.J."/>
            <person name="Natvig D.O."/>
        </authorList>
    </citation>
    <scope>NUCLEOTIDE SEQUENCE [LARGE SCALE GENOMIC DNA]</scope>
    <source>
        <strain evidence="3 4">CBS 110550</strain>
    </source>
</reference>
<evidence type="ECO:0000313" key="4">
    <source>
        <dbReference type="Proteomes" id="UP000293360"/>
    </source>
</evidence>
<gene>
    <name evidence="3" type="ORF">DL764_002770</name>
</gene>
<feature type="transmembrane region" description="Helical" evidence="2">
    <location>
        <begin position="197"/>
        <end position="219"/>
    </location>
</feature>
<dbReference type="OrthoDB" id="4768516at2759"/>
<feature type="compositionally biased region" description="Polar residues" evidence="1">
    <location>
        <begin position="297"/>
        <end position="335"/>
    </location>
</feature>
<comment type="caution">
    <text evidence="3">The sequence shown here is derived from an EMBL/GenBank/DDBJ whole genome shotgun (WGS) entry which is preliminary data.</text>
</comment>
<sequence>MAESLEVLEGGPIDQDDECPLGDNLKWWVCSNLLSHFQGCCSIDPCAGAECPDPFEWQHPNFDMSDGTTTTSTKKTTRISTIISVGPPVSVPSPTDDIITTKITSFDIISGERIPFTTLVATITGGKVTTIERTTTSTDVPSSRAVDTVLTPSIIGDAPTSSAIETALTDPTSSSAANNSTSSTGEAEAGPLSSSTIIGISIGSSSAVLLVGCLLFLLIRRRKRSNRAPSVRAASSPRHQDDKFVGMSLSRPTVYTEPTVGVNGDDGIFAPFGGRANSQRTFPSPLHSHPPGAHTQAGGSPTRQNHPSSTATFVNTPSSVISSTRQVCANTTSSDATREEVPEPESPRSGSGVGSAVAREITMVRPNLQPRYIELESAGSDGASAQDKTTPAELPTPTSVSCRDSRASQAQTQSPTPSNHQDACSRPVSGRTATGGVAHPSSLTPGFPGSQMRIQGRAPEVEHDRWSGDVQQEEESPQLRPNLNPTSDEREKNQYVTSWAQL</sequence>
<dbReference type="STRING" id="155417.A0A4Q4TMI5"/>
<dbReference type="EMBL" id="QJNU01000108">
    <property type="protein sequence ID" value="RYP07047.1"/>
    <property type="molecule type" value="Genomic_DNA"/>
</dbReference>
<feature type="region of interest" description="Disordered" evidence="1">
    <location>
        <begin position="168"/>
        <end position="191"/>
    </location>
</feature>
<feature type="region of interest" description="Disordered" evidence="1">
    <location>
        <begin position="226"/>
        <end position="250"/>
    </location>
</feature>
<proteinExistence type="predicted"/>